<dbReference type="InterPro" id="IPR007188">
    <property type="entry name" value="ARPC2"/>
</dbReference>
<evidence type="ECO:0000256" key="5">
    <source>
        <dbReference type="ARBA" id="ARBA00023212"/>
    </source>
</evidence>
<keyword evidence="9" id="KW-1185">Reference proteome</keyword>
<sequence length="380" mass="42430">MMIATGQNRLAKDLQCLLKDRSPASLDGQSSKSHCDFGVRCTIREKTKSRLCLVFYFPSSWFGNTTFRQKTEDALVDLLKEKLPQANISDVVKEKLQIDFSLVPTAPTRDRSVGVVSRMRLWALGMPILLGFQSLLSNDSSCEDQTAICVPLQIHKTHPGATNGFSMMEVTSQKVTIAFKVEFEDEIERALARLLLQELARNKAFSSHYCEYRKQWKAVEESMKKCAGSESPTNTEDKSSSAGIIVFSIFPNHVKQLRDINSGWSCCDSKLEESAFRFVNLMVNMDASIKHSKTFMRSRMREKKRILMKPLALKVTKNTVWGTITGRQGLPRSPGRRGLGVGSPGRRPTSPGLRQVAVASGSTDTTMACKTSEKQVFSRA</sequence>
<dbReference type="EMBL" id="CAICTM010000062">
    <property type="protein sequence ID" value="CAB9499541.1"/>
    <property type="molecule type" value="Genomic_DNA"/>
</dbReference>
<dbReference type="GO" id="GO:0005885">
    <property type="term" value="C:Arp2/3 protein complex"/>
    <property type="evidence" value="ECO:0007669"/>
    <property type="project" value="InterPro"/>
</dbReference>
<comment type="subunit">
    <text evidence="6">Component of the Arp2/3 complex.</text>
</comment>
<dbReference type="Pfam" id="PF04045">
    <property type="entry name" value="P34-Arc"/>
    <property type="match status" value="1"/>
</dbReference>
<dbReference type="PANTHER" id="PTHR12058">
    <property type="entry name" value="ARP2/3 COMPLEX 34 KDA SUBUNIT"/>
    <property type="match status" value="1"/>
</dbReference>
<name>A0A9N8H3L1_9STRA</name>
<dbReference type="GO" id="GO:0030041">
    <property type="term" value="P:actin filament polymerization"/>
    <property type="evidence" value="ECO:0007669"/>
    <property type="project" value="InterPro"/>
</dbReference>
<comment type="similarity">
    <text evidence="2 6">Belongs to the ARPC2 family.</text>
</comment>
<evidence type="ECO:0000256" key="1">
    <source>
        <dbReference type="ARBA" id="ARBA00004245"/>
    </source>
</evidence>
<evidence type="ECO:0000256" key="6">
    <source>
        <dbReference type="RuleBase" id="RU364015"/>
    </source>
</evidence>
<feature type="region of interest" description="Disordered" evidence="7">
    <location>
        <begin position="324"/>
        <end position="380"/>
    </location>
</feature>
<dbReference type="AlphaFoldDB" id="A0A9N8H3L1"/>
<accession>A0A9N8H3L1</accession>
<comment type="caution">
    <text evidence="8">The sequence shown here is derived from an EMBL/GenBank/DDBJ whole genome shotgun (WGS) entry which is preliminary data.</text>
</comment>
<dbReference type="Proteomes" id="UP001153069">
    <property type="component" value="Unassembled WGS sequence"/>
</dbReference>
<comment type="function">
    <text evidence="6">Functions as actin-binding component of the Arp2/3 complex which is involved in regulation of actin polymerization and together with an activating nucleation-promoting factor (NPF) mediates the formation of branched actin networks.</text>
</comment>
<protein>
    <recommendedName>
        <fullName evidence="6">Arp2/3 complex 34 kDa subunit</fullName>
    </recommendedName>
</protein>
<evidence type="ECO:0000256" key="3">
    <source>
        <dbReference type="ARBA" id="ARBA00022490"/>
    </source>
</evidence>
<keyword evidence="3 6" id="KW-0963">Cytoplasm</keyword>
<dbReference type="PANTHER" id="PTHR12058:SF0">
    <property type="entry name" value="ACTIN-RELATED PROTEIN 2_3 COMPLEX SUBUNIT 2"/>
    <property type="match status" value="1"/>
</dbReference>
<reference evidence="8" key="1">
    <citation type="submission" date="2020-06" db="EMBL/GenBank/DDBJ databases">
        <authorList>
            <consortium name="Plant Systems Biology data submission"/>
        </authorList>
    </citation>
    <scope>NUCLEOTIDE SEQUENCE</scope>
    <source>
        <strain evidence="8">D6</strain>
    </source>
</reference>
<evidence type="ECO:0000313" key="8">
    <source>
        <dbReference type="EMBL" id="CAB9499541.1"/>
    </source>
</evidence>
<feature type="compositionally biased region" description="Polar residues" evidence="7">
    <location>
        <begin position="360"/>
        <end position="369"/>
    </location>
</feature>
<keyword evidence="5 6" id="KW-0206">Cytoskeleton</keyword>
<evidence type="ECO:0000256" key="7">
    <source>
        <dbReference type="SAM" id="MobiDB-lite"/>
    </source>
</evidence>
<evidence type="ECO:0000256" key="4">
    <source>
        <dbReference type="ARBA" id="ARBA00023203"/>
    </source>
</evidence>
<dbReference type="GO" id="GO:0051015">
    <property type="term" value="F:actin filament binding"/>
    <property type="evidence" value="ECO:0007669"/>
    <property type="project" value="TreeGrafter"/>
</dbReference>
<comment type="subcellular location">
    <subcellularLocation>
        <location evidence="1 6">Cytoplasm</location>
        <location evidence="1 6">Cytoskeleton</location>
    </subcellularLocation>
</comment>
<dbReference type="GO" id="GO:0034314">
    <property type="term" value="P:Arp2/3 complex-mediated actin nucleation"/>
    <property type="evidence" value="ECO:0007669"/>
    <property type="project" value="InterPro"/>
</dbReference>
<organism evidence="8 9">
    <name type="scientific">Seminavis robusta</name>
    <dbReference type="NCBI Taxonomy" id="568900"/>
    <lineage>
        <taxon>Eukaryota</taxon>
        <taxon>Sar</taxon>
        <taxon>Stramenopiles</taxon>
        <taxon>Ochrophyta</taxon>
        <taxon>Bacillariophyta</taxon>
        <taxon>Bacillariophyceae</taxon>
        <taxon>Bacillariophycidae</taxon>
        <taxon>Naviculales</taxon>
        <taxon>Naviculaceae</taxon>
        <taxon>Seminavis</taxon>
    </lineage>
</organism>
<dbReference type="GO" id="GO:0005200">
    <property type="term" value="F:structural constituent of cytoskeleton"/>
    <property type="evidence" value="ECO:0007669"/>
    <property type="project" value="TreeGrafter"/>
</dbReference>
<evidence type="ECO:0000313" key="9">
    <source>
        <dbReference type="Proteomes" id="UP001153069"/>
    </source>
</evidence>
<evidence type="ECO:0000256" key="2">
    <source>
        <dbReference type="ARBA" id="ARBA00007192"/>
    </source>
</evidence>
<proteinExistence type="inferred from homology"/>
<gene>
    <name evidence="8" type="ORF">SEMRO_63_G035940.1</name>
</gene>
<dbReference type="SUPFAM" id="SSF69645">
    <property type="entry name" value="Arp2/3 complex subunits"/>
    <property type="match status" value="1"/>
</dbReference>
<keyword evidence="4 6" id="KW-0009">Actin-binding</keyword>
<dbReference type="InterPro" id="IPR034666">
    <property type="entry name" value="ARPC2/4"/>
</dbReference>
<dbReference type="Gene3D" id="3.30.1460.20">
    <property type="match status" value="1"/>
</dbReference>